<dbReference type="InterPro" id="IPR039374">
    <property type="entry name" value="SIP_fam"/>
</dbReference>
<dbReference type="Proteomes" id="UP001595839">
    <property type="component" value="Unassembled WGS sequence"/>
</dbReference>
<evidence type="ECO:0000259" key="1">
    <source>
        <dbReference type="Pfam" id="PF04954"/>
    </source>
</evidence>
<feature type="domain" description="SIP-like Rossmann fold" evidence="1">
    <location>
        <begin position="5"/>
        <end position="82"/>
    </location>
</feature>
<evidence type="ECO:0000313" key="3">
    <source>
        <dbReference type="Proteomes" id="UP001595839"/>
    </source>
</evidence>
<organism evidence="2 3">
    <name type="scientific">Streptomyces vulcanius</name>
    <dbReference type="NCBI Taxonomy" id="1441876"/>
    <lineage>
        <taxon>Bacteria</taxon>
        <taxon>Bacillati</taxon>
        <taxon>Actinomycetota</taxon>
        <taxon>Actinomycetes</taxon>
        <taxon>Kitasatosporales</taxon>
        <taxon>Streptomycetaceae</taxon>
        <taxon>Streptomyces</taxon>
    </lineage>
</organism>
<protein>
    <submittedName>
        <fullName evidence="2">Siderophore-interacting protein</fullName>
    </submittedName>
</protein>
<dbReference type="PANTHER" id="PTHR30157:SF0">
    <property type="entry name" value="NADPH-DEPENDENT FERRIC-CHELATE REDUCTASE"/>
    <property type="match status" value="1"/>
</dbReference>
<dbReference type="InterPro" id="IPR007037">
    <property type="entry name" value="SIP_rossman_dom"/>
</dbReference>
<dbReference type="RefSeq" id="WP_381182987.1">
    <property type="nucleotide sequence ID" value="NZ_JBHSFK010000035.1"/>
</dbReference>
<name>A0ABV9B3C6_9ACTN</name>
<keyword evidence="3" id="KW-1185">Reference proteome</keyword>
<dbReference type="InterPro" id="IPR039261">
    <property type="entry name" value="FNR_nucleotide-bd"/>
</dbReference>
<proteinExistence type="predicted"/>
<dbReference type="Gene3D" id="3.40.50.80">
    <property type="entry name" value="Nucleotide-binding domain of ferredoxin-NADP reductase (FNR) module"/>
    <property type="match status" value="1"/>
</dbReference>
<dbReference type="PANTHER" id="PTHR30157">
    <property type="entry name" value="FERRIC REDUCTASE, NADPH-DEPENDENT"/>
    <property type="match status" value="1"/>
</dbReference>
<dbReference type="Pfam" id="PF04954">
    <property type="entry name" value="SIP"/>
    <property type="match status" value="1"/>
</dbReference>
<evidence type="ECO:0000313" key="2">
    <source>
        <dbReference type="EMBL" id="MFC4505520.1"/>
    </source>
</evidence>
<comment type="caution">
    <text evidence="2">The sequence shown here is derived from an EMBL/GenBank/DDBJ whole genome shotgun (WGS) entry which is preliminary data.</text>
</comment>
<dbReference type="EMBL" id="JBHSFK010000035">
    <property type="protein sequence ID" value="MFC4505520.1"/>
    <property type="molecule type" value="Genomic_DNA"/>
</dbReference>
<reference evidence="3" key="1">
    <citation type="journal article" date="2019" name="Int. J. Syst. Evol. Microbiol.">
        <title>The Global Catalogue of Microorganisms (GCM) 10K type strain sequencing project: providing services to taxonomists for standard genome sequencing and annotation.</title>
        <authorList>
            <consortium name="The Broad Institute Genomics Platform"/>
            <consortium name="The Broad Institute Genome Sequencing Center for Infectious Disease"/>
            <person name="Wu L."/>
            <person name="Ma J."/>
        </authorList>
    </citation>
    <scope>NUCLEOTIDE SEQUENCE [LARGE SCALE GENOMIC DNA]</scope>
    <source>
        <strain evidence="3">CGMCC 4.7177</strain>
    </source>
</reference>
<sequence>MTTTPFTVPPGTTIHWLPRRDPCAKPGVLAPQAVRQAQLPDGRFCAWTAGESSLATGIRRHLVGERQIPKSDISFRGYFSHGRAGL</sequence>
<gene>
    <name evidence="2" type="ORF">ACFPIH_39680</name>
</gene>
<accession>A0ABV9B3C6</accession>